<feature type="domain" description="ABC transmembrane type-1" evidence="11">
    <location>
        <begin position="87"/>
        <end position="302"/>
    </location>
</feature>
<dbReference type="EMBL" id="SMBP01000001">
    <property type="protein sequence ID" value="TCU63450.1"/>
    <property type="molecule type" value="Genomic_DNA"/>
</dbReference>
<reference evidence="12 13" key="1">
    <citation type="submission" date="2019-03" db="EMBL/GenBank/DDBJ databases">
        <title>Genomic Encyclopedia of Type Strains, Phase IV (KMG-IV): sequencing the most valuable type-strain genomes for metagenomic binning, comparative biology and taxonomic classification.</title>
        <authorList>
            <person name="Goeker M."/>
        </authorList>
    </citation>
    <scope>NUCLEOTIDE SEQUENCE [LARGE SCALE GENOMIC DNA]</scope>
    <source>
        <strain evidence="12 13">DSM 29481</strain>
    </source>
</reference>
<evidence type="ECO:0000256" key="1">
    <source>
        <dbReference type="ARBA" id="ARBA00004651"/>
    </source>
</evidence>
<dbReference type="InterPro" id="IPR011864">
    <property type="entry name" value="Phosphate_PstC"/>
</dbReference>
<dbReference type="InterPro" id="IPR051124">
    <property type="entry name" value="Phosphate_Transport_Permease"/>
</dbReference>
<dbReference type="Gene3D" id="1.10.3720.10">
    <property type="entry name" value="MetI-like"/>
    <property type="match status" value="1"/>
</dbReference>
<organism evidence="12 13">
    <name type="scientific">Longicatena caecimuris</name>
    <dbReference type="NCBI Taxonomy" id="1796635"/>
    <lineage>
        <taxon>Bacteria</taxon>
        <taxon>Bacillati</taxon>
        <taxon>Bacillota</taxon>
        <taxon>Erysipelotrichia</taxon>
        <taxon>Erysipelotrichales</taxon>
        <taxon>Erysipelotrichaceae</taxon>
        <taxon>Longicatena</taxon>
    </lineage>
</organism>
<keyword evidence="8 9" id="KW-0472">Membrane</keyword>
<keyword evidence="5 10" id="KW-0592">Phosphate transport</keyword>
<keyword evidence="7 9" id="KW-1133">Transmembrane helix</keyword>
<dbReference type="SUPFAM" id="SSF161098">
    <property type="entry name" value="MetI-like"/>
    <property type="match status" value="1"/>
</dbReference>
<proteinExistence type="inferred from homology"/>
<dbReference type="GO" id="GO:0005315">
    <property type="term" value="F:phosphate transmembrane transporter activity"/>
    <property type="evidence" value="ECO:0007669"/>
    <property type="project" value="InterPro"/>
</dbReference>
<dbReference type="InterPro" id="IPR000515">
    <property type="entry name" value="MetI-like"/>
</dbReference>
<keyword evidence="4 10" id="KW-1003">Cell membrane</keyword>
<keyword evidence="13" id="KW-1185">Reference proteome</keyword>
<dbReference type="InterPro" id="IPR035906">
    <property type="entry name" value="MetI-like_sf"/>
</dbReference>
<evidence type="ECO:0000256" key="7">
    <source>
        <dbReference type="ARBA" id="ARBA00022989"/>
    </source>
</evidence>
<protein>
    <recommendedName>
        <fullName evidence="10">Phosphate transport system permease protein</fullName>
    </recommendedName>
</protein>
<accession>A0A4R3TM25</accession>
<evidence type="ECO:0000256" key="8">
    <source>
        <dbReference type="ARBA" id="ARBA00023136"/>
    </source>
</evidence>
<dbReference type="GO" id="GO:0005886">
    <property type="term" value="C:plasma membrane"/>
    <property type="evidence" value="ECO:0007669"/>
    <property type="project" value="UniProtKB-SubCell"/>
</dbReference>
<evidence type="ECO:0000256" key="3">
    <source>
        <dbReference type="ARBA" id="ARBA00022448"/>
    </source>
</evidence>
<comment type="caution">
    <text evidence="12">The sequence shown here is derived from an EMBL/GenBank/DDBJ whole genome shotgun (WGS) entry which is preliminary data.</text>
</comment>
<name>A0A4R3TM25_9FIRM</name>
<evidence type="ECO:0000256" key="9">
    <source>
        <dbReference type="RuleBase" id="RU363032"/>
    </source>
</evidence>
<dbReference type="PANTHER" id="PTHR30425:SF1">
    <property type="entry name" value="PHOSPHATE TRANSPORT SYSTEM PERMEASE PROTEIN PSTC"/>
    <property type="match status" value="1"/>
</dbReference>
<feature type="transmembrane region" description="Helical" evidence="9">
    <location>
        <begin position="80"/>
        <end position="113"/>
    </location>
</feature>
<dbReference type="NCBIfam" id="TIGR02138">
    <property type="entry name" value="phosphate_pstC"/>
    <property type="match status" value="1"/>
</dbReference>
<evidence type="ECO:0000256" key="2">
    <source>
        <dbReference type="ARBA" id="ARBA00007069"/>
    </source>
</evidence>
<keyword evidence="6 9" id="KW-0812">Transmembrane</keyword>
<dbReference type="RefSeq" id="WP_132223207.1">
    <property type="nucleotide sequence ID" value="NZ_JANKBG010000001.1"/>
</dbReference>
<feature type="transmembrane region" description="Helical" evidence="9">
    <location>
        <begin position="283"/>
        <end position="305"/>
    </location>
</feature>
<feature type="transmembrane region" description="Helical" evidence="9">
    <location>
        <begin position="120"/>
        <end position="142"/>
    </location>
</feature>
<dbReference type="AlphaFoldDB" id="A0A4R3TM25"/>
<dbReference type="PROSITE" id="PS50928">
    <property type="entry name" value="ABC_TM1"/>
    <property type="match status" value="1"/>
</dbReference>
<comment type="subcellular location">
    <subcellularLocation>
        <location evidence="1 9">Cell membrane</location>
        <topology evidence="1 9">Multi-pass membrane protein</topology>
    </subcellularLocation>
</comment>
<evidence type="ECO:0000256" key="10">
    <source>
        <dbReference type="RuleBase" id="RU363054"/>
    </source>
</evidence>
<keyword evidence="3 9" id="KW-0813">Transport</keyword>
<gene>
    <name evidence="12" type="ORF">EDD61_101102</name>
</gene>
<dbReference type="PANTHER" id="PTHR30425">
    <property type="entry name" value="PHOSPHATE TRANSPORT SYSTEM PERMEASE PROTEIN PST"/>
    <property type="match status" value="1"/>
</dbReference>
<evidence type="ECO:0000256" key="6">
    <source>
        <dbReference type="ARBA" id="ARBA00022692"/>
    </source>
</evidence>
<evidence type="ECO:0000256" key="4">
    <source>
        <dbReference type="ARBA" id="ARBA00022475"/>
    </source>
</evidence>
<dbReference type="CDD" id="cd06261">
    <property type="entry name" value="TM_PBP2"/>
    <property type="match status" value="1"/>
</dbReference>
<evidence type="ECO:0000313" key="13">
    <source>
        <dbReference type="Proteomes" id="UP000295773"/>
    </source>
</evidence>
<comment type="similarity">
    <text evidence="2 10">Belongs to the binding-protein-dependent transport system permease family. CysTW subfamily.</text>
</comment>
<dbReference type="Pfam" id="PF00528">
    <property type="entry name" value="BPD_transp_1"/>
    <property type="match status" value="1"/>
</dbReference>
<feature type="transmembrane region" description="Helical" evidence="9">
    <location>
        <begin position="27"/>
        <end position="48"/>
    </location>
</feature>
<evidence type="ECO:0000313" key="12">
    <source>
        <dbReference type="EMBL" id="TCU63450.1"/>
    </source>
</evidence>
<evidence type="ECO:0000259" key="11">
    <source>
        <dbReference type="PROSITE" id="PS50928"/>
    </source>
</evidence>
<comment type="function">
    <text evidence="10">Part of the binding-protein-dependent transport system for phosphate; probably responsible for the translocation of the substrate across the membrane.</text>
</comment>
<feature type="transmembrane region" description="Helical" evidence="9">
    <location>
        <begin position="225"/>
        <end position="247"/>
    </location>
</feature>
<dbReference type="GO" id="GO:0006817">
    <property type="term" value="P:phosphate ion transport"/>
    <property type="evidence" value="ECO:0007669"/>
    <property type="project" value="UniProtKB-KW"/>
</dbReference>
<evidence type="ECO:0000256" key="5">
    <source>
        <dbReference type="ARBA" id="ARBA00022592"/>
    </source>
</evidence>
<feature type="transmembrane region" description="Helical" evidence="9">
    <location>
        <begin position="154"/>
        <end position="180"/>
    </location>
</feature>
<dbReference type="Proteomes" id="UP000295773">
    <property type="component" value="Unassembled WGS sequence"/>
</dbReference>
<sequence length="313" mass="33430">MKSYVKQYINTIENQKKLRKDQRMKKLFLMMALLASSAIAVIIVFISIKGIAPFLPNYTYGSVDFLPFITGMTWRQDQGIYGVGFIIVNTLISAFGAMLLSFPISVLTALYIAKIAPKRIAVLLSSVIELLASIPSVVYGVFASGTITLLVSSLAANFGFVTAGGSSLLAVILLLAIMIFPTITTLSITAIRSVDKEIELGSLALGATATQTHFKVVLTAAKSGIFAGAILGIGRAFGEATAVAMVAGNKMFGPTFHLFDTTRTLTTTMLAGLKETTGLDYDIRFSAGLVLMAVILLSNLILNLVKKKVGKLK</sequence>